<evidence type="ECO:0000313" key="9">
    <source>
        <dbReference type="Ensembl" id="ENSCINP00000008631.3"/>
    </source>
</evidence>
<dbReference type="Proteomes" id="UP000008144">
    <property type="component" value="Chromosome 2"/>
</dbReference>
<evidence type="ECO:0000256" key="7">
    <source>
        <dbReference type="ARBA" id="ARBA00023180"/>
    </source>
</evidence>
<dbReference type="PROSITE" id="PS00616">
    <property type="entry name" value="HIS_ACID_PHOSPHAT_1"/>
    <property type="match status" value="1"/>
</dbReference>
<name>F7BP82_CIOIN</name>
<comment type="catalytic activity">
    <reaction evidence="1">
        <text>a phosphate monoester + H2O = an alcohol + phosphate</text>
        <dbReference type="Rhea" id="RHEA:15017"/>
        <dbReference type="ChEBI" id="CHEBI:15377"/>
        <dbReference type="ChEBI" id="CHEBI:30879"/>
        <dbReference type="ChEBI" id="CHEBI:43474"/>
        <dbReference type="ChEBI" id="CHEBI:67140"/>
        <dbReference type="EC" id="3.1.3.2"/>
    </reaction>
</comment>
<dbReference type="PANTHER" id="PTHR11567">
    <property type="entry name" value="ACID PHOSPHATASE-RELATED"/>
    <property type="match status" value="1"/>
</dbReference>
<evidence type="ECO:0000256" key="4">
    <source>
        <dbReference type="ARBA" id="ARBA00022729"/>
    </source>
</evidence>
<keyword evidence="4 8" id="KW-0732">Signal</keyword>
<dbReference type="Pfam" id="PF00328">
    <property type="entry name" value="His_Phos_2"/>
    <property type="match status" value="1"/>
</dbReference>
<comment type="similarity">
    <text evidence="2">Belongs to the histidine acid phosphatase family.</text>
</comment>
<dbReference type="GO" id="GO:0016791">
    <property type="term" value="F:phosphatase activity"/>
    <property type="evidence" value="ECO:0000318"/>
    <property type="project" value="GO_Central"/>
</dbReference>
<dbReference type="EC" id="3.1.3.2" evidence="3"/>
<dbReference type="SUPFAM" id="SSF53254">
    <property type="entry name" value="Phosphoglycerate mutase-like"/>
    <property type="match status" value="1"/>
</dbReference>
<dbReference type="Ensembl" id="ENSCINT00000008631.3">
    <property type="protein sequence ID" value="ENSCINP00000008631.3"/>
    <property type="gene ID" value="ENSCING00000004174.3"/>
</dbReference>
<evidence type="ECO:0000256" key="5">
    <source>
        <dbReference type="ARBA" id="ARBA00022801"/>
    </source>
</evidence>
<evidence type="ECO:0000313" key="10">
    <source>
        <dbReference type="Proteomes" id="UP000008144"/>
    </source>
</evidence>
<dbReference type="HOGENOM" id="CLU_030431_1_1_1"/>
<dbReference type="AlphaFoldDB" id="F7BP82"/>
<dbReference type="PROSITE" id="PS00778">
    <property type="entry name" value="HIS_ACID_PHOSPHAT_2"/>
    <property type="match status" value="1"/>
</dbReference>
<reference evidence="10" key="1">
    <citation type="journal article" date="2002" name="Science">
        <title>The draft genome of Ciona intestinalis: insights into chordate and vertebrate origins.</title>
        <authorList>
            <person name="Dehal P."/>
            <person name="Satou Y."/>
            <person name="Campbell R.K."/>
            <person name="Chapman J."/>
            <person name="Degnan B."/>
            <person name="De Tomaso A."/>
            <person name="Davidson B."/>
            <person name="Di Gregorio A."/>
            <person name="Gelpke M."/>
            <person name="Goodstein D.M."/>
            <person name="Harafuji N."/>
            <person name="Hastings K.E."/>
            <person name="Ho I."/>
            <person name="Hotta K."/>
            <person name="Huang W."/>
            <person name="Kawashima T."/>
            <person name="Lemaire P."/>
            <person name="Martinez D."/>
            <person name="Meinertzhagen I.A."/>
            <person name="Necula S."/>
            <person name="Nonaka M."/>
            <person name="Putnam N."/>
            <person name="Rash S."/>
            <person name="Saiga H."/>
            <person name="Satake M."/>
            <person name="Terry A."/>
            <person name="Yamada L."/>
            <person name="Wang H.G."/>
            <person name="Awazu S."/>
            <person name="Azumi K."/>
            <person name="Boore J."/>
            <person name="Branno M."/>
            <person name="Chin-Bow S."/>
            <person name="DeSantis R."/>
            <person name="Doyle S."/>
            <person name="Francino P."/>
            <person name="Keys D.N."/>
            <person name="Haga S."/>
            <person name="Hayashi H."/>
            <person name="Hino K."/>
            <person name="Imai K.S."/>
            <person name="Inaba K."/>
            <person name="Kano S."/>
            <person name="Kobayashi K."/>
            <person name="Kobayashi M."/>
            <person name="Lee B.I."/>
            <person name="Makabe K.W."/>
            <person name="Manohar C."/>
            <person name="Matassi G."/>
            <person name="Medina M."/>
            <person name="Mochizuki Y."/>
            <person name="Mount S."/>
            <person name="Morishita T."/>
            <person name="Miura S."/>
            <person name="Nakayama A."/>
            <person name="Nishizaka S."/>
            <person name="Nomoto H."/>
            <person name="Ohta F."/>
            <person name="Oishi K."/>
            <person name="Rigoutsos I."/>
            <person name="Sano M."/>
            <person name="Sasaki A."/>
            <person name="Sasakura Y."/>
            <person name="Shoguchi E."/>
            <person name="Shin-i T."/>
            <person name="Spagnuolo A."/>
            <person name="Stainier D."/>
            <person name="Suzuki M.M."/>
            <person name="Tassy O."/>
            <person name="Takatori N."/>
            <person name="Tokuoka M."/>
            <person name="Yagi K."/>
            <person name="Yoshizaki F."/>
            <person name="Wada S."/>
            <person name="Zhang C."/>
            <person name="Hyatt P.D."/>
            <person name="Larimer F."/>
            <person name="Detter C."/>
            <person name="Doggett N."/>
            <person name="Glavina T."/>
            <person name="Hawkins T."/>
            <person name="Richardson P."/>
            <person name="Lucas S."/>
            <person name="Kohara Y."/>
            <person name="Levine M."/>
            <person name="Satoh N."/>
            <person name="Rokhsar D.S."/>
        </authorList>
    </citation>
    <scope>NUCLEOTIDE SEQUENCE [LARGE SCALE GENOMIC DNA]</scope>
</reference>
<evidence type="ECO:0000256" key="3">
    <source>
        <dbReference type="ARBA" id="ARBA00012646"/>
    </source>
</evidence>
<protein>
    <recommendedName>
        <fullName evidence="3">acid phosphatase</fullName>
        <ecNumber evidence="3">3.1.3.2</ecNumber>
    </recommendedName>
</protein>
<dbReference type="EMBL" id="EAAA01001332">
    <property type="status" value="NOT_ANNOTATED_CDS"/>
    <property type="molecule type" value="Genomic_DNA"/>
</dbReference>
<reference evidence="9" key="4">
    <citation type="submission" date="2025-09" db="UniProtKB">
        <authorList>
            <consortium name="Ensembl"/>
        </authorList>
    </citation>
    <scope>IDENTIFICATION</scope>
</reference>
<reference evidence="9" key="2">
    <citation type="journal article" date="2008" name="Genome Biol.">
        <title>Improved genome assembly and evidence-based global gene model set for the chordate Ciona intestinalis: new insight into intron and operon populations.</title>
        <authorList>
            <person name="Satou Y."/>
            <person name="Mineta K."/>
            <person name="Ogasawara M."/>
            <person name="Sasakura Y."/>
            <person name="Shoguchi E."/>
            <person name="Ueno K."/>
            <person name="Yamada L."/>
            <person name="Matsumoto J."/>
            <person name="Wasserscheid J."/>
            <person name="Dewar K."/>
            <person name="Wiley G.B."/>
            <person name="Macmil S.L."/>
            <person name="Roe B.A."/>
            <person name="Zeller R.W."/>
            <person name="Hastings K.E."/>
            <person name="Lemaire P."/>
            <person name="Lindquist E."/>
            <person name="Endo T."/>
            <person name="Hotta K."/>
            <person name="Inaba K."/>
        </authorList>
    </citation>
    <scope>NUCLEOTIDE SEQUENCE [LARGE SCALE GENOMIC DNA]</scope>
    <source>
        <strain evidence="9">wild type</strain>
    </source>
</reference>
<keyword evidence="5" id="KW-0378">Hydrolase</keyword>
<dbReference type="PANTHER" id="PTHR11567:SF211">
    <property type="entry name" value="PROSTATIC ACID PHOSPHATASE"/>
    <property type="match status" value="1"/>
</dbReference>
<dbReference type="InParanoid" id="F7BP82"/>
<dbReference type="InterPro" id="IPR029033">
    <property type="entry name" value="His_PPase_superfam"/>
</dbReference>
<evidence type="ECO:0000256" key="1">
    <source>
        <dbReference type="ARBA" id="ARBA00000032"/>
    </source>
</evidence>
<keyword evidence="10" id="KW-1185">Reference proteome</keyword>
<dbReference type="InterPro" id="IPR050645">
    <property type="entry name" value="Histidine_acid_phosphatase"/>
</dbReference>
<feature type="signal peptide" evidence="8">
    <location>
        <begin position="1"/>
        <end position="32"/>
    </location>
</feature>
<dbReference type="Gene3D" id="3.40.50.1240">
    <property type="entry name" value="Phosphoglycerate mutase-like"/>
    <property type="match status" value="1"/>
</dbReference>
<proteinExistence type="inferred from homology"/>
<keyword evidence="7" id="KW-0325">Glycoprotein</keyword>
<organism evidence="9 10">
    <name type="scientific">Ciona intestinalis</name>
    <name type="common">Transparent sea squirt</name>
    <name type="synonym">Ascidia intestinalis</name>
    <dbReference type="NCBI Taxonomy" id="7719"/>
    <lineage>
        <taxon>Eukaryota</taxon>
        <taxon>Metazoa</taxon>
        <taxon>Chordata</taxon>
        <taxon>Tunicata</taxon>
        <taxon>Ascidiacea</taxon>
        <taxon>Phlebobranchia</taxon>
        <taxon>Cionidae</taxon>
        <taxon>Ciona</taxon>
    </lineage>
</organism>
<sequence>MTKTHIRKNVSPRVSTICFLFCLFNIVGLAASEDDQLVFVNLIWRHGARSPVRTYPTNPYNNQRVWPQGFGQLTQLGMQQHYKLGQYFRERYHSFLNVSFYNRSQIYIRSTDFDRTLMSAESNMAGLFPPEGKQKWNGTNTSWQPVPIHTVPKPQEEVLRFPVTKCNLKYNQLLKDVFASKEYKAVDVKYQGFYKQIAADVQWKGELNLNNLWIISDPIICEDAANLTLPTWVSESVLKTFREIVGIEMSVKFGGLPVHYRIPMARINGGLLVKQIIDNIKLNINGSSNYKVVAYSAHDTTLSALLVALACFNNLPPPFASTVIIEMYNSTSGYYIKAFYRNSTIEPFPLDFLGCGHICPVSKFIQLTRNIIVDDLDKECSLDSTFI</sequence>
<dbReference type="InterPro" id="IPR000560">
    <property type="entry name" value="His_Pase_clade-2"/>
</dbReference>
<accession>F7BP82</accession>
<evidence type="ECO:0000256" key="6">
    <source>
        <dbReference type="ARBA" id="ARBA00023157"/>
    </source>
</evidence>
<dbReference type="InterPro" id="IPR033379">
    <property type="entry name" value="Acid_Pase_AS"/>
</dbReference>
<feature type="chain" id="PRO_5003348611" description="acid phosphatase" evidence="8">
    <location>
        <begin position="33"/>
        <end position="387"/>
    </location>
</feature>
<dbReference type="GeneTree" id="ENSGT00940000167886"/>
<dbReference type="FunCoup" id="F7BP82">
    <property type="interactions" value="10"/>
</dbReference>
<dbReference type="CDD" id="cd07061">
    <property type="entry name" value="HP_HAP_like"/>
    <property type="match status" value="1"/>
</dbReference>
<dbReference type="OMA" id="VFNDRIP"/>
<dbReference type="GO" id="GO:0003993">
    <property type="term" value="F:acid phosphatase activity"/>
    <property type="evidence" value="ECO:0007669"/>
    <property type="project" value="UniProtKB-EC"/>
</dbReference>
<dbReference type="STRING" id="7719.ENSCINP00000008631"/>
<keyword evidence="6" id="KW-1015">Disulfide bond</keyword>
<reference evidence="9" key="3">
    <citation type="submission" date="2025-08" db="UniProtKB">
        <authorList>
            <consortium name="Ensembl"/>
        </authorList>
    </citation>
    <scope>IDENTIFICATION</scope>
</reference>
<evidence type="ECO:0000256" key="2">
    <source>
        <dbReference type="ARBA" id="ARBA00005375"/>
    </source>
</evidence>
<evidence type="ECO:0000256" key="8">
    <source>
        <dbReference type="SAM" id="SignalP"/>
    </source>
</evidence>